<evidence type="ECO:0000313" key="2">
    <source>
        <dbReference type="EMBL" id="MFC5244397.1"/>
    </source>
</evidence>
<organism evidence="2 3">
    <name type="scientific">Streptomyces atrovirens</name>
    <dbReference type="NCBI Taxonomy" id="285556"/>
    <lineage>
        <taxon>Bacteria</taxon>
        <taxon>Bacillati</taxon>
        <taxon>Actinomycetota</taxon>
        <taxon>Actinomycetes</taxon>
        <taxon>Kitasatosporales</taxon>
        <taxon>Streptomycetaceae</taxon>
        <taxon>Streptomyces</taxon>
    </lineage>
</organism>
<evidence type="ECO:0000256" key="1">
    <source>
        <dbReference type="SAM" id="SignalP"/>
    </source>
</evidence>
<gene>
    <name evidence="2" type="ORF">ACFPWV_31560</name>
</gene>
<sequence length="145" mass="15415">MKTSRRGAGLLLGLSSALTLSLLGASPASASTSTWTLEAEGQEICVRGGFSWTYALAPVSGSWSDTIRTGIRDLPGKDSADLGRYTIPPGTNERDPADGSLTVNGYVFMSLGLAPLGEYTAEIYATDGKRTETDSLKIVYKEKCW</sequence>
<reference evidence="3" key="1">
    <citation type="journal article" date="2019" name="Int. J. Syst. Evol. Microbiol.">
        <title>The Global Catalogue of Microorganisms (GCM) 10K type strain sequencing project: providing services to taxonomists for standard genome sequencing and annotation.</title>
        <authorList>
            <consortium name="The Broad Institute Genomics Platform"/>
            <consortium name="The Broad Institute Genome Sequencing Center for Infectious Disease"/>
            <person name="Wu L."/>
            <person name="Ma J."/>
        </authorList>
    </citation>
    <scope>NUCLEOTIDE SEQUENCE [LARGE SCALE GENOMIC DNA]</scope>
    <source>
        <strain evidence="3">CGMCC 4.7131</strain>
    </source>
</reference>
<proteinExistence type="predicted"/>
<protein>
    <submittedName>
        <fullName evidence="2">DUF5980 family protein</fullName>
    </submittedName>
</protein>
<feature type="signal peptide" evidence="1">
    <location>
        <begin position="1"/>
        <end position="30"/>
    </location>
</feature>
<keyword evidence="1" id="KW-0732">Signal</keyword>
<feature type="chain" id="PRO_5046635204" evidence="1">
    <location>
        <begin position="31"/>
        <end position="145"/>
    </location>
</feature>
<dbReference type="Proteomes" id="UP001596035">
    <property type="component" value="Unassembled WGS sequence"/>
</dbReference>
<name>A0ABW0E3I4_9ACTN</name>
<evidence type="ECO:0000313" key="3">
    <source>
        <dbReference type="Proteomes" id="UP001596035"/>
    </source>
</evidence>
<comment type="caution">
    <text evidence="2">The sequence shown here is derived from an EMBL/GenBank/DDBJ whole genome shotgun (WGS) entry which is preliminary data.</text>
</comment>
<dbReference type="Pfam" id="PF19410">
    <property type="entry name" value="DUF5980"/>
    <property type="match status" value="1"/>
</dbReference>
<dbReference type="RefSeq" id="WP_344563737.1">
    <property type="nucleotide sequence ID" value="NZ_BAAATG010000029.1"/>
</dbReference>
<dbReference type="EMBL" id="JBHSKN010000031">
    <property type="protein sequence ID" value="MFC5244397.1"/>
    <property type="molecule type" value="Genomic_DNA"/>
</dbReference>
<accession>A0ABW0E3I4</accession>
<dbReference type="InterPro" id="IPR046023">
    <property type="entry name" value="DUF5980"/>
</dbReference>
<keyword evidence="3" id="KW-1185">Reference proteome</keyword>